<dbReference type="GO" id="GO:0005886">
    <property type="term" value="C:plasma membrane"/>
    <property type="evidence" value="ECO:0007669"/>
    <property type="project" value="TreeGrafter"/>
</dbReference>
<dbReference type="Gene3D" id="3.40.50.1000">
    <property type="entry name" value="HAD superfamily/HAD-like"/>
    <property type="match status" value="1"/>
</dbReference>
<sequence>SLSPQFQNPSRALPPPFQTNKLQKKLQPSPRRQFSKSLKYETQVDSSDSETRTDSDDTTMLSVIDESVNTNIMHATEVHLLAYSSVGLRTLVVGMRELSPLEFEVWRSSFEAASTSLRGRAAALRKVAGNIETNLCILSASGIEDKLQSGVPEAIESLGTAGIKVSVLTGDKQEIAISIGYSSKLMTPMMTQHVINCITPGNLVERVISYRPSGAMLPSSSTAKAGIVDLVKSRTADMTLAIGDGLYFLHLGEIENHHKEDD</sequence>
<dbReference type="GO" id="GO:0045332">
    <property type="term" value="P:phospholipid translocation"/>
    <property type="evidence" value="ECO:0007669"/>
    <property type="project" value="TreeGrafter"/>
</dbReference>
<proteinExistence type="predicted"/>
<evidence type="ECO:0000313" key="3">
    <source>
        <dbReference type="Proteomes" id="UP000525078"/>
    </source>
</evidence>
<dbReference type="InterPro" id="IPR036412">
    <property type="entry name" value="HAD-like_sf"/>
</dbReference>
<feature type="compositionally biased region" description="Polar residues" evidence="1">
    <location>
        <begin position="1"/>
        <end position="10"/>
    </location>
</feature>
<dbReference type="AlphaFoldDB" id="A0A7J6EPU7"/>
<feature type="region of interest" description="Disordered" evidence="1">
    <location>
        <begin position="1"/>
        <end position="56"/>
    </location>
</feature>
<dbReference type="GO" id="GO:0140326">
    <property type="term" value="F:ATPase-coupled intramembrane lipid transporter activity"/>
    <property type="evidence" value="ECO:0007669"/>
    <property type="project" value="TreeGrafter"/>
</dbReference>
<evidence type="ECO:0000313" key="2">
    <source>
        <dbReference type="EMBL" id="KAF4360462.1"/>
    </source>
</evidence>
<reference evidence="2 3" key="1">
    <citation type="journal article" date="2020" name="bioRxiv">
        <title>Sequence and annotation of 42 cannabis genomes reveals extensive copy number variation in cannabinoid synthesis and pathogen resistance genes.</title>
        <authorList>
            <person name="Mckernan K.J."/>
            <person name="Helbert Y."/>
            <person name="Kane L.T."/>
            <person name="Ebling H."/>
            <person name="Zhang L."/>
            <person name="Liu B."/>
            <person name="Eaton Z."/>
            <person name="Mclaughlin S."/>
            <person name="Kingan S."/>
            <person name="Baybayan P."/>
            <person name="Concepcion G."/>
            <person name="Jordan M."/>
            <person name="Riva A."/>
            <person name="Barbazuk W."/>
            <person name="Harkins T."/>
        </authorList>
    </citation>
    <scope>NUCLEOTIDE SEQUENCE [LARGE SCALE GENOMIC DNA]</scope>
    <source>
        <strain evidence="3">cv. Jamaican Lion 4</strain>
        <tissue evidence="2">Leaf</tissue>
    </source>
</reference>
<dbReference type="Proteomes" id="UP000525078">
    <property type="component" value="Unassembled WGS sequence"/>
</dbReference>
<dbReference type="InterPro" id="IPR023214">
    <property type="entry name" value="HAD_sf"/>
</dbReference>
<organism evidence="2 3">
    <name type="scientific">Cannabis sativa</name>
    <name type="common">Hemp</name>
    <name type="synonym">Marijuana</name>
    <dbReference type="NCBI Taxonomy" id="3483"/>
    <lineage>
        <taxon>Eukaryota</taxon>
        <taxon>Viridiplantae</taxon>
        <taxon>Streptophyta</taxon>
        <taxon>Embryophyta</taxon>
        <taxon>Tracheophyta</taxon>
        <taxon>Spermatophyta</taxon>
        <taxon>Magnoliopsida</taxon>
        <taxon>eudicotyledons</taxon>
        <taxon>Gunneridae</taxon>
        <taxon>Pentapetalae</taxon>
        <taxon>rosids</taxon>
        <taxon>fabids</taxon>
        <taxon>Rosales</taxon>
        <taxon>Cannabaceae</taxon>
        <taxon>Cannabis</taxon>
    </lineage>
</organism>
<name>A0A7J6EPU7_CANSA</name>
<gene>
    <name evidence="2" type="ORF">F8388_001933</name>
</gene>
<evidence type="ECO:0000256" key="1">
    <source>
        <dbReference type="SAM" id="MobiDB-lite"/>
    </source>
</evidence>
<dbReference type="PANTHER" id="PTHR24092:SF91">
    <property type="entry name" value="PHOSPHOLIPID-TRANSPORTING ATPASE 1"/>
    <property type="match status" value="1"/>
</dbReference>
<dbReference type="EMBL" id="JAATIP010000203">
    <property type="protein sequence ID" value="KAF4360462.1"/>
    <property type="molecule type" value="Genomic_DNA"/>
</dbReference>
<dbReference type="PANTHER" id="PTHR24092">
    <property type="entry name" value="PROBABLE PHOSPHOLIPID-TRANSPORTING ATPASE"/>
    <property type="match status" value="1"/>
</dbReference>
<accession>A0A7J6EPU7</accession>
<feature type="non-terminal residue" evidence="2">
    <location>
        <position position="1"/>
    </location>
</feature>
<dbReference type="SUPFAM" id="SSF56784">
    <property type="entry name" value="HAD-like"/>
    <property type="match status" value="1"/>
</dbReference>
<comment type="caution">
    <text evidence="2">The sequence shown here is derived from an EMBL/GenBank/DDBJ whole genome shotgun (WGS) entry which is preliminary data.</text>
</comment>
<protein>
    <submittedName>
        <fullName evidence="2">Uncharacterized protein</fullName>
    </submittedName>
</protein>